<dbReference type="Gene3D" id="3.40.630.30">
    <property type="match status" value="1"/>
</dbReference>
<name>B7GPN9_BIFLS</name>
<reference evidence="1 2" key="1">
    <citation type="journal article" date="2008" name="Proc. Natl. Acad. Sci. U.S.A.">
        <title>The genome sequence of Bifidobacterium longum subsp. infantis reveals adaptations for milk utilization within the infant microbiome.</title>
        <authorList>
            <person name="Sela D.A."/>
            <person name="Chapman J."/>
            <person name="Adeuya A."/>
            <person name="Kim J.H."/>
            <person name="Chen F."/>
            <person name="Whitehead T.R."/>
            <person name="Lapidus A."/>
            <person name="Rokhsar D.S."/>
            <person name="Lebrilla C.B."/>
            <person name="German J.B."/>
            <person name="Price N.P."/>
            <person name="Richardson P.M."/>
            <person name="Mills D.A."/>
        </authorList>
    </citation>
    <scope>NUCLEOTIDE SEQUENCE [LARGE SCALE GENOMIC DNA]</scope>
    <source>
        <strain evidence="2">ATCC 15697 / DSM 20088 / JCM 1222 / NCTC 11817 / S12 [JGI]</strain>
    </source>
</reference>
<proteinExistence type="predicted"/>
<evidence type="ECO:0008006" key="3">
    <source>
        <dbReference type="Google" id="ProtNLM"/>
    </source>
</evidence>
<evidence type="ECO:0000313" key="2">
    <source>
        <dbReference type="Proteomes" id="UP000001360"/>
    </source>
</evidence>
<dbReference type="KEGG" id="bln:Blon_0662"/>
<dbReference type="EMBL" id="CP001095">
    <property type="protein sequence ID" value="ACJ51769.1"/>
    <property type="molecule type" value="Genomic_DNA"/>
</dbReference>
<sequence>MNGLNETAFERRFRRADMKDLPTILRNHEHARELMAANGNPTQWGHTFPRGEVVRNDIAKRRTLSSAVASSRW</sequence>
<dbReference type="AlphaFoldDB" id="B7GPN9"/>
<dbReference type="Proteomes" id="UP000001360">
    <property type="component" value="Chromosome"/>
</dbReference>
<accession>B7GPN9</accession>
<organism evidence="1 2">
    <name type="scientific">Bifidobacterium longum subsp. infantis (strain ATCC 15697 / DSM 20088 / JCM 1222 / NCTC 11817 / S12)</name>
    <dbReference type="NCBI Taxonomy" id="391904"/>
    <lineage>
        <taxon>Bacteria</taxon>
        <taxon>Bacillati</taxon>
        <taxon>Actinomycetota</taxon>
        <taxon>Actinomycetes</taxon>
        <taxon>Bifidobacteriales</taxon>
        <taxon>Bifidobacteriaceae</taxon>
        <taxon>Bifidobacterium</taxon>
    </lineage>
</organism>
<gene>
    <name evidence="1" type="ordered locus">Blon_0662</name>
</gene>
<evidence type="ECO:0000313" key="1">
    <source>
        <dbReference type="EMBL" id="ACJ51769.1"/>
    </source>
</evidence>
<protein>
    <recommendedName>
        <fullName evidence="3">Acetyltransferase</fullName>
    </recommendedName>
</protein>